<evidence type="ECO:0008006" key="5">
    <source>
        <dbReference type="Google" id="ProtNLM"/>
    </source>
</evidence>
<protein>
    <recommendedName>
        <fullName evidence="5">PEP-CTERM sorting domain-containing protein</fullName>
    </recommendedName>
</protein>
<keyword evidence="2" id="KW-0732">Signal</keyword>
<evidence type="ECO:0000256" key="2">
    <source>
        <dbReference type="SAM" id="SignalP"/>
    </source>
</evidence>
<keyword evidence="1" id="KW-0472">Membrane</keyword>
<keyword evidence="4" id="KW-1185">Reference proteome</keyword>
<name>A0ABW7GJG5_9BURK</name>
<dbReference type="EMBL" id="JBIGHX010000003">
    <property type="protein sequence ID" value="MFG6462103.1"/>
    <property type="molecule type" value="Genomic_DNA"/>
</dbReference>
<dbReference type="Proteomes" id="UP001606302">
    <property type="component" value="Unassembled WGS sequence"/>
</dbReference>
<keyword evidence="1" id="KW-0812">Transmembrane</keyword>
<proteinExistence type="predicted"/>
<feature type="chain" id="PRO_5046598737" description="PEP-CTERM sorting domain-containing protein" evidence="2">
    <location>
        <begin position="25"/>
        <end position="636"/>
    </location>
</feature>
<evidence type="ECO:0000313" key="3">
    <source>
        <dbReference type="EMBL" id="MFG6462103.1"/>
    </source>
</evidence>
<keyword evidence="1" id="KW-1133">Transmembrane helix</keyword>
<evidence type="ECO:0000256" key="1">
    <source>
        <dbReference type="SAM" id="Phobius"/>
    </source>
</evidence>
<dbReference type="RefSeq" id="WP_394510975.1">
    <property type="nucleotide sequence ID" value="NZ_JBIGHX010000003.1"/>
</dbReference>
<evidence type="ECO:0000313" key="4">
    <source>
        <dbReference type="Proteomes" id="UP001606302"/>
    </source>
</evidence>
<gene>
    <name evidence="3" type="ORF">ACG04Q_11030</name>
</gene>
<comment type="caution">
    <text evidence="3">The sequence shown here is derived from an EMBL/GenBank/DDBJ whole genome shotgun (WGS) entry which is preliminary data.</text>
</comment>
<organism evidence="3 4">
    <name type="scientific">Pelomonas lactea</name>
    <dbReference type="NCBI Taxonomy" id="3299030"/>
    <lineage>
        <taxon>Bacteria</taxon>
        <taxon>Pseudomonadati</taxon>
        <taxon>Pseudomonadota</taxon>
        <taxon>Betaproteobacteria</taxon>
        <taxon>Burkholderiales</taxon>
        <taxon>Sphaerotilaceae</taxon>
        <taxon>Roseateles</taxon>
    </lineage>
</organism>
<sequence length="636" mass="64580">MRPALSRTALAALAALTLCNAARADSGGEPPVVARVWWTGALSTVPGLPPGLLSLPANWSAPLRADDELGFGGAGPSLLTNDIAALGVRSLMFDGSRAYTLAGRSLQVSGGIVNRSGARQTISAAVQASGTGRRTWDGGDAGLSLTMAGSLDQQLRVLRSDVRVDGRLNLVRRSARAGDSAAVQLTLASSRLHTPGGATLEGGLVPALVTLYDSQWSGGGVTLGGAGQPVSVQLELSRWQADSLALRAGAAITLKRSELTVGRLTGAGGIDWISGVITVDSDLQLGAIAPTVTVDRDRQLYVHGTLTIHTGERAIMTGKSLLQARELRLAGGVLQAGVLGGNTPLLSGHGQWLGRVAGATGINASGGLLRLGDPAQAGAVDLTGTLTLAAGARVQLDSLDLARLGSRTVLAGDNQLAAANGMALGDGDQLTAGNGGRLQGALVNDGLVLTRRSQGGAGLLVLDGEVSGSGRFDGAFSFLAGASPGAARGNGLGNLTFGGSELWLGPQSRLTLDITAGPDGWTGDRLTGIGRLHAGGELLLRFHGVTPTDGDGWQALGFAQLDGAFSRISVQGLDGWRVDTPQLLASGRVSISPVPEPGAAGLMLLGLGVVIGLGPWCRRRAAITTAARPSASWRTR</sequence>
<feature type="signal peptide" evidence="2">
    <location>
        <begin position="1"/>
        <end position="24"/>
    </location>
</feature>
<accession>A0ABW7GJG5</accession>
<reference evidence="3 4" key="1">
    <citation type="submission" date="2024-08" db="EMBL/GenBank/DDBJ databases">
        <authorList>
            <person name="Lu H."/>
        </authorList>
    </citation>
    <scope>NUCLEOTIDE SEQUENCE [LARGE SCALE GENOMIC DNA]</scope>
    <source>
        <strain evidence="3 4">DXS20W</strain>
    </source>
</reference>
<feature type="transmembrane region" description="Helical" evidence="1">
    <location>
        <begin position="598"/>
        <end position="617"/>
    </location>
</feature>